<evidence type="ECO:0000313" key="3">
    <source>
        <dbReference type="Proteomes" id="UP001549920"/>
    </source>
</evidence>
<keyword evidence="1" id="KW-0472">Membrane</keyword>
<proteinExistence type="predicted"/>
<name>A0ABR3HER5_LOXSC</name>
<feature type="transmembrane region" description="Helical" evidence="1">
    <location>
        <begin position="23"/>
        <end position="42"/>
    </location>
</feature>
<protein>
    <submittedName>
        <fullName evidence="2">Uncharacterized protein</fullName>
    </submittedName>
</protein>
<gene>
    <name evidence="2" type="ORF">ABMA27_007238</name>
</gene>
<accession>A0ABR3HER5</accession>
<keyword evidence="1" id="KW-1133">Transmembrane helix</keyword>
<comment type="caution">
    <text evidence="2">The sequence shown here is derived from an EMBL/GenBank/DDBJ whole genome shotgun (WGS) entry which is preliminary data.</text>
</comment>
<keyword evidence="3" id="KW-1185">Reference proteome</keyword>
<evidence type="ECO:0000256" key="1">
    <source>
        <dbReference type="SAM" id="Phobius"/>
    </source>
</evidence>
<sequence>MAKSMERRSYSGPSTPPHVSKRLFATVVLFIGVVCVFGGYFLGRMSRMEPRHAGAIISSNLSFAADHLYMKAKRIPPKAVHHNDPDKIRIKLHEIFQCNPNDCGSITNYNLSDYIRNSINYHMIKLIKSIHNATTYLDSLR</sequence>
<dbReference type="EMBL" id="JBEUOH010000020">
    <property type="protein sequence ID" value="KAL0868906.1"/>
    <property type="molecule type" value="Genomic_DNA"/>
</dbReference>
<dbReference type="Proteomes" id="UP001549920">
    <property type="component" value="Unassembled WGS sequence"/>
</dbReference>
<reference evidence="2 3" key="1">
    <citation type="submission" date="2024-06" db="EMBL/GenBank/DDBJ databases">
        <title>A chromosome-level genome assembly of beet webworm, Loxostege sticticalis.</title>
        <authorList>
            <person name="Zhang Y."/>
        </authorList>
    </citation>
    <scope>NUCLEOTIDE SEQUENCE [LARGE SCALE GENOMIC DNA]</scope>
    <source>
        <strain evidence="2">AQ026</strain>
        <tissue evidence="2">Whole body</tissue>
    </source>
</reference>
<keyword evidence="1" id="KW-0812">Transmembrane</keyword>
<organism evidence="2 3">
    <name type="scientific">Loxostege sticticalis</name>
    <name type="common">Beet webworm moth</name>
    <dbReference type="NCBI Taxonomy" id="481309"/>
    <lineage>
        <taxon>Eukaryota</taxon>
        <taxon>Metazoa</taxon>
        <taxon>Ecdysozoa</taxon>
        <taxon>Arthropoda</taxon>
        <taxon>Hexapoda</taxon>
        <taxon>Insecta</taxon>
        <taxon>Pterygota</taxon>
        <taxon>Neoptera</taxon>
        <taxon>Endopterygota</taxon>
        <taxon>Lepidoptera</taxon>
        <taxon>Glossata</taxon>
        <taxon>Ditrysia</taxon>
        <taxon>Pyraloidea</taxon>
        <taxon>Crambidae</taxon>
        <taxon>Pyraustinae</taxon>
        <taxon>Loxostege</taxon>
    </lineage>
</organism>
<evidence type="ECO:0000313" key="2">
    <source>
        <dbReference type="EMBL" id="KAL0868906.1"/>
    </source>
</evidence>